<proteinExistence type="predicted"/>
<dbReference type="EMBL" id="JADWOX010000011">
    <property type="protein sequence ID" value="MBI1685209.1"/>
    <property type="molecule type" value="Genomic_DNA"/>
</dbReference>
<protein>
    <recommendedName>
        <fullName evidence="4">PepSY domain-containing protein</fullName>
    </recommendedName>
</protein>
<feature type="compositionally biased region" description="Basic and acidic residues" evidence="1">
    <location>
        <begin position="1"/>
        <end position="10"/>
    </location>
</feature>
<dbReference type="RefSeq" id="WP_198577168.1">
    <property type="nucleotide sequence ID" value="NZ_JADWOX010000011.1"/>
</dbReference>
<dbReference type="Pfam" id="PF19386">
    <property type="entry name" value="DUF5961"/>
    <property type="match status" value="1"/>
</dbReference>
<gene>
    <name evidence="2" type="ORF">I4Q42_16180</name>
</gene>
<dbReference type="Proteomes" id="UP000639859">
    <property type="component" value="Unassembled WGS sequence"/>
</dbReference>
<sequence length="79" mass="8502">MPQAANDRRFSVHARHTGRHQTRVISEPSFEAAAIAYVEDLALAPEDDGEISVIVQDLDGGGQHCFRIDLDTGKAAPCG</sequence>
<feature type="region of interest" description="Disordered" evidence="1">
    <location>
        <begin position="1"/>
        <end position="22"/>
    </location>
</feature>
<dbReference type="InterPro" id="IPR046005">
    <property type="entry name" value="DUF5961"/>
</dbReference>
<evidence type="ECO:0000313" key="3">
    <source>
        <dbReference type="Proteomes" id="UP000639859"/>
    </source>
</evidence>
<keyword evidence="3" id="KW-1185">Reference proteome</keyword>
<evidence type="ECO:0008006" key="4">
    <source>
        <dbReference type="Google" id="ProtNLM"/>
    </source>
</evidence>
<comment type="caution">
    <text evidence="2">The sequence shown here is derived from an EMBL/GenBank/DDBJ whole genome shotgun (WGS) entry which is preliminary data.</text>
</comment>
<feature type="compositionally biased region" description="Basic residues" evidence="1">
    <location>
        <begin position="11"/>
        <end position="22"/>
    </location>
</feature>
<accession>A0ABS0T085</accession>
<evidence type="ECO:0000313" key="2">
    <source>
        <dbReference type="EMBL" id="MBI1685209.1"/>
    </source>
</evidence>
<organism evidence="2 3">
    <name type="scientific">Caulobacter hibisci</name>
    <dbReference type="NCBI Taxonomy" id="2035993"/>
    <lineage>
        <taxon>Bacteria</taxon>
        <taxon>Pseudomonadati</taxon>
        <taxon>Pseudomonadota</taxon>
        <taxon>Alphaproteobacteria</taxon>
        <taxon>Caulobacterales</taxon>
        <taxon>Caulobacteraceae</taxon>
        <taxon>Caulobacter</taxon>
    </lineage>
</organism>
<evidence type="ECO:0000256" key="1">
    <source>
        <dbReference type="SAM" id="MobiDB-lite"/>
    </source>
</evidence>
<reference evidence="2 3" key="1">
    <citation type="submission" date="2020-11" db="EMBL/GenBank/DDBJ databases">
        <title>genome sequence of strain KACC 18849.</title>
        <authorList>
            <person name="Gao J."/>
            <person name="Zhang X."/>
        </authorList>
    </citation>
    <scope>NUCLEOTIDE SEQUENCE [LARGE SCALE GENOMIC DNA]</scope>
    <source>
        <strain evidence="2 3">KACC 18849</strain>
    </source>
</reference>
<name>A0ABS0T085_9CAUL</name>